<dbReference type="AlphaFoldDB" id="A0AAV0VLW5"/>
<feature type="signal peptide" evidence="3">
    <location>
        <begin position="1"/>
        <end position="20"/>
    </location>
</feature>
<comment type="cofactor">
    <cofactor evidence="2">
        <name>Mg(2+)</name>
        <dbReference type="ChEBI" id="CHEBI:18420"/>
    </cofactor>
    <text evidence="2">Binds 1 Mg(2+) ion.</text>
</comment>
<comment type="cofactor">
    <cofactor evidence="2">
        <name>Zn(2+)</name>
        <dbReference type="ChEBI" id="CHEBI:29105"/>
    </cofactor>
    <text evidence="2">Binds 2 Zn(2+) ions.</text>
</comment>
<organism evidence="4 5">
    <name type="scientific">Macrosiphum euphorbiae</name>
    <name type="common">potato aphid</name>
    <dbReference type="NCBI Taxonomy" id="13131"/>
    <lineage>
        <taxon>Eukaryota</taxon>
        <taxon>Metazoa</taxon>
        <taxon>Ecdysozoa</taxon>
        <taxon>Arthropoda</taxon>
        <taxon>Hexapoda</taxon>
        <taxon>Insecta</taxon>
        <taxon>Pterygota</taxon>
        <taxon>Neoptera</taxon>
        <taxon>Paraneoptera</taxon>
        <taxon>Hemiptera</taxon>
        <taxon>Sternorrhyncha</taxon>
        <taxon>Aphidomorpha</taxon>
        <taxon>Aphidoidea</taxon>
        <taxon>Aphididae</taxon>
        <taxon>Macrosiphini</taxon>
        <taxon>Macrosiphum</taxon>
    </lineage>
</organism>
<dbReference type="PANTHER" id="PTHR11596:SF91">
    <property type="entry name" value="ALKALINE PHOSPHATASE-RELATED"/>
    <property type="match status" value="1"/>
</dbReference>
<keyword evidence="3" id="KW-0732">Signal</keyword>
<sequence length="136" mass="15513">MKIFLNFGLLLFSVVPCILMLIQNPTKLQDRDHWYEEARSALKKRLASFEGKMGRAKNVVFLVGDGWGASTLTASRIFKGQRRGNQGEEEQLIWDTFPAVAMAKVGCWPRYSKILSKCFVARTFLVVRVCVKKKNI</sequence>
<dbReference type="SUPFAM" id="SSF53649">
    <property type="entry name" value="Alkaline phosphatase-like"/>
    <property type="match status" value="1"/>
</dbReference>
<proteinExistence type="predicted"/>
<evidence type="ECO:0000256" key="2">
    <source>
        <dbReference type="PIRSR" id="PIRSR601952-2"/>
    </source>
</evidence>
<dbReference type="InterPro" id="IPR017850">
    <property type="entry name" value="Alkaline_phosphatase_core_sf"/>
</dbReference>
<keyword evidence="2" id="KW-0479">Metal-binding</keyword>
<dbReference type="Pfam" id="PF00245">
    <property type="entry name" value="Alk_phosphatase"/>
    <property type="match status" value="1"/>
</dbReference>
<comment type="caution">
    <text evidence="4">The sequence shown here is derived from an EMBL/GenBank/DDBJ whole genome shotgun (WGS) entry which is preliminary data.</text>
</comment>
<dbReference type="GO" id="GO:0004035">
    <property type="term" value="F:alkaline phosphatase activity"/>
    <property type="evidence" value="ECO:0007669"/>
    <property type="project" value="UniProtKB-EC"/>
</dbReference>
<name>A0AAV0VLW5_9HEMI</name>
<dbReference type="Gene3D" id="3.40.720.10">
    <property type="entry name" value="Alkaline Phosphatase, subunit A"/>
    <property type="match status" value="1"/>
</dbReference>
<feature type="binding site" evidence="2">
    <location>
        <position position="65"/>
    </location>
    <ligand>
        <name>Mg(2+)</name>
        <dbReference type="ChEBI" id="CHEBI:18420"/>
    </ligand>
</feature>
<evidence type="ECO:0000256" key="1">
    <source>
        <dbReference type="ARBA" id="ARBA00012647"/>
    </source>
</evidence>
<dbReference type="GO" id="GO:0046872">
    <property type="term" value="F:metal ion binding"/>
    <property type="evidence" value="ECO:0007669"/>
    <property type="project" value="UniProtKB-KW"/>
</dbReference>
<keyword evidence="2" id="KW-0862">Zinc</keyword>
<dbReference type="EC" id="3.1.3.1" evidence="1"/>
<evidence type="ECO:0000256" key="3">
    <source>
        <dbReference type="SAM" id="SignalP"/>
    </source>
</evidence>
<dbReference type="InterPro" id="IPR001952">
    <property type="entry name" value="Alkaline_phosphatase"/>
</dbReference>
<dbReference type="PANTHER" id="PTHR11596">
    <property type="entry name" value="ALKALINE PHOSPHATASE"/>
    <property type="match status" value="1"/>
</dbReference>
<evidence type="ECO:0000313" key="5">
    <source>
        <dbReference type="Proteomes" id="UP001160148"/>
    </source>
</evidence>
<reference evidence="4 5" key="1">
    <citation type="submission" date="2023-01" db="EMBL/GenBank/DDBJ databases">
        <authorList>
            <person name="Whitehead M."/>
        </authorList>
    </citation>
    <scope>NUCLEOTIDE SEQUENCE [LARGE SCALE GENOMIC DNA]</scope>
</reference>
<accession>A0AAV0VLW5</accession>
<feature type="binding site" evidence="2">
    <location>
        <position position="65"/>
    </location>
    <ligand>
        <name>Zn(2+)</name>
        <dbReference type="ChEBI" id="CHEBI:29105"/>
        <label>2</label>
    </ligand>
</feature>
<keyword evidence="2" id="KW-0460">Magnesium</keyword>
<dbReference type="Proteomes" id="UP001160148">
    <property type="component" value="Unassembled WGS sequence"/>
</dbReference>
<protein>
    <recommendedName>
        <fullName evidence="1">alkaline phosphatase</fullName>
        <ecNumber evidence="1">3.1.3.1</ecNumber>
    </recommendedName>
</protein>
<gene>
    <name evidence="4" type="ORF">MEUPH1_LOCUS2246</name>
</gene>
<dbReference type="EMBL" id="CARXXK010000001">
    <property type="protein sequence ID" value="CAI6345209.1"/>
    <property type="molecule type" value="Genomic_DNA"/>
</dbReference>
<feature type="chain" id="PRO_5043516392" description="alkaline phosphatase" evidence="3">
    <location>
        <begin position="21"/>
        <end position="136"/>
    </location>
</feature>
<evidence type="ECO:0000313" key="4">
    <source>
        <dbReference type="EMBL" id="CAI6345209.1"/>
    </source>
</evidence>
<keyword evidence="5" id="KW-1185">Reference proteome</keyword>